<organism evidence="3 4">
    <name type="scientific">Nasonia vitripennis</name>
    <name type="common">Parasitic wasp</name>
    <dbReference type="NCBI Taxonomy" id="7425"/>
    <lineage>
        <taxon>Eukaryota</taxon>
        <taxon>Metazoa</taxon>
        <taxon>Ecdysozoa</taxon>
        <taxon>Arthropoda</taxon>
        <taxon>Hexapoda</taxon>
        <taxon>Insecta</taxon>
        <taxon>Pterygota</taxon>
        <taxon>Neoptera</taxon>
        <taxon>Endopterygota</taxon>
        <taxon>Hymenoptera</taxon>
        <taxon>Apocrita</taxon>
        <taxon>Proctotrupomorpha</taxon>
        <taxon>Chalcidoidea</taxon>
        <taxon>Pteromalidae</taxon>
        <taxon>Pteromalinae</taxon>
        <taxon>Nasonia</taxon>
    </lineage>
</organism>
<keyword evidence="1" id="KW-0175">Coiled coil</keyword>
<dbReference type="AlphaFoldDB" id="A0A7M7INM8"/>
<accession>A0A7M7INM8</accession>
<feature type="coiled-coil region" evidence="1">
    <location>
        <begin position="47"/>
        <end position="74"/>
    </location>
</feature>
<feature type="chain" id="PRO_5029564008" evidence="2">
    <location>
        <begin position="19"/>
        <end position="103"/>
    </location>
</feature>
<feature type="signal peptide" evidence="2">
    <location>
        <begin position="1"/>
        <end position="18"/>
    </location>
</feature>
<dbReference type="InParanoid" id="A0A7M7INM8"/>
<evidence type="ECO:0000256" key="2">
    <source>
        <dbReference type="SAM" id="SignalP"/>
    </source>
</evidence>
<keyword evidence="4" id="KW-1185">Reference proteome</keyword>
<dbReference type="KEGG" id="nvi:107980738"/>
<keyword evidence="2" id="KW-0732">Signal</keyword>
<evidence type="ECO:0000313" key="4">
    <source>
        <dbReference type="Proteomes" id="UP000002358"/>
    </source>
</evidence>
<dbReference type="EnsemblMetazoa" id="XM_016983027">
    <property type="protein sequence ID" value="XP_016838516"/>
    <property type="gene ID" value="LOC107980738"/>
</dbReference>
<proteinExistence type="predicted"/>
<protein>
    <submittedName>
        <fullName evidence="3">Uncharacterized protein</fullName>
    </submittedName>
</protein>
<evidence type="ECO:0000313" key="3">
    <source>
        <dbReference type="EnsemblMetazoa" id="XP_016838516"/>
    </source>
</evidence>
<gene>
    <name evidence="3" type="primary">107980738</name>
</gene>
<dbReference type="Proteomes" id="UP000002358">
    <property type="component" value="Chromosome 2"/>
</dbReference>
<name>A0A7M7INM8_NASVI</name>
<reference evidence="3" key="1">
    <citation type="submission" date="2021-01" db="UniProtKB">
        <authorList>
            <consortium name="EnsemblMetazoa"/>
        </authorList>
    </citation>
    <scope>IDENTIFICATION</scope>
</reference>
<dbReference type="SMR" id="A0A7M7INM8"/>
<evidence type="ECO:0000256" key="1">
    <source>
        <dbReference type="SAM" id="Coils"/>
    </source>
</evidence>
<sequence length="103" mass="11789">MMSKVLFLVLVGCAMVLAKPTVLREEVSNEVPNKSVEVEVPKESTEVEIVEVSEEELQEIIKNVEEKINEIFEKVNEGFNEGDFKKAFEEMQKIFGQKKPNEN</sequence>